<keyword evidence="2" id="KW-1185">Reference proteome</keyword>
<organism evidence="1 2">
    <name type="scientific">Somion occarium</name>
    <dbReference type="NCBI Taxonomy" id="3059160"/>
    <lineage>
        <taxon>Eukaryota</taxon>
        <taxon>Fungi</taxon>
        <taxon>Dikarya</taxon>
        <taxon>Basidiomycota</taxon>
        <taxon>Agaricomycotina</taxon>
        <taxon>Agaricomycetes</taxon>
        <taxon>Polyporales</taxon>
        <taxon>Cerrenaceae</taxon>
        <taxon>Somion</taxon>
    </lineage>
</organism>
<sequence length="332" mass="37326">MSAAIPPNDSVDPVEYTPEQMSEQLACFETILNDRLPYCSGTLSTTKEQLVLFYGKDFDAKRIDFSDASDEQLEHLAKTCEPAAFGVRTRRVLDELYRKAGKLDAEHFSSLFDVMESGLVQVIREQLLTGEKVNSAIRLERYKLNVYGKDSFFKAHKDTPRSKDMFGSLEWRFDSAKAIKEHDGSCIAYVAFYSDVEHEVTQVNSGYRVTVTYNLYFDAAVPSIPSVALTEDPTHDKLKDILGTLLEDKNFLPDGGYLGFGLRREYPLQSTRDVVDLSEFASYLKGGDAILMSVSVMIWTFFATTFLHSLEATVLMTTPSYNTSVNITAGYE</sequence>
<evidence type="ECO:0000313" key="1">
    <source>
        <dbReference type="EMBL" id="CAL1715335.1"/>
    </source>
</evidence>
<dbReference type="PANTHER" id="PTHR33099">
    <property type="entry name" value="FE2OG DIOXYGENASE DOMAIN-CONTAINING PROTEIN"/>
    <property type="match status" value="1"/>
</dbReference>
<dbReference type="Gene3D" id="2.60.120.620">
    <property type="entry name" value="q2cbj1_9rhob like domain"/>
    <property type="match status" value="1"/>
</dbReference>
<reference evidence="2" key="1">
    <citation type="submission" date="2024-04" db="EMBL/GenBank/DDBJ databases">
        <authorList>
            <person name="Shaw F."/>
            <person name="Minotto A."/>
        </authorList>
    </citation>
    <scope>NUCLEOTIDE SEQUENCE [LARGE SCALE GENOMIC DNA]</scope>
</reference>
<dbReference type="PANTHER" id="PTHR33099:SF14">
    <property type="entry name" value="PROLYL 4-HYDROXYLASE ALPHA SUBUNIT FE(2+) 2OG DIOXYGENASE DOMAIN-CONTAINING PROTEIN"/>
    <property type="match status" value="1"/>
</dbReference>
<evidence type="ECO:0000313" key="2">
    <source>
        <dbReference type="Proteomes" id="UP001497453"/>
    </source>
</evidence>
<dbReference type="EMBL" id="OZ037951">
    <property type="protein sequence ID" value="CAL1715335.1"/>
    <property type="molecule type" value="Genomic_DNA"/>
</dbReference>
<proteinExistence type="predicted"/>
<protein>
    <recommendedName>
        <fullName evidence="3">Prolyl 4-hydroxylase alpha subunit Fe(2+) 2OG dioxygenase domain-containing protein</fullName>
    </recommendedName>
</protein>
<accession>A0ABP1E5V7</accession>
<gene>
    <name evidence="1" type="ORF">GFSPODELE1_LOCUS10175</name>
</gene>
<dbReference type="Proteomes" id="UP001497453">
    <property type="component" value="Chromosome 8"/>
</dbReference>
<name>A0ABP1E5V7_9APHY</name>
<evidence type="ECO:0008006" key="3">
    <source>
        <dbReference type="Google" id="ProtNLM"/>
    </source>
</evidence>